<proteinExistence type="predicted"/>
<reference evidence="1" key="1">
    <citation type="submission" date="2020-02" db="EMBL/GenBank/DDBJ databases">
        <authorList>
            <person name="Scholz U."/>
            <person name="Mascher M."/>
            <person name="Fiebig A."/>
        </authorList>
    </citation>
    <scope>NUCLEOTIDE SEQUENCE</scope>
</reference>
<gene>
    <name evidence="1" type="ORF">SI8410_06008441</name>
</gene>
<name>A0A7I8KKK3_SPIIN</name>
<dbReference type="OrthoDB" id="2013610at2759"/>
<evidence type="ECO:0000313" key="1">
    <source>
        <dbReference type="EMBL" id="CAA7397776.1"/>
    </source>
</evidence>
<accession>A0A7I8KKK3</accession>
<dbReference type="AlphaFoldDB" id="A0A7I8KKK3"/>
<dbReference type="Proteomes" id="UP000663760">
    <property type="component" value="Chromosome 6"/>
</dbReference>
<dbReference type="EMBL" id="LR746269">
    <property type="protein sequence ID" value="CAA7397776.1"/>
    <property type="molecule type" value="Genomic_DNA"/>
</dbReference>
<sequence>MDFHQVERRDKFPIFNGENPEGWIRNVERYFRLNPCTGQELIPKFRAEFKQLAAYLPCIPIEVLEDTYLKGLKLEIKSELTVYKPNGLGEIMDTLVQFEIHLQIV</sequence>
<keyword evidence="2" id="KW-1185">Reference proteome</keyword>
<evidence type="ECO:0000313" key="2">
    <source>
        <dbReference type="Proteomes" id="UP000663760"/>
    </source>
</evidence>
<protein>
    <submittedName>
        <fullName evidence="1">Uncharacterized protein</fullName>
    </submittedName>
</protein>
<organism evidence="1 2">
    <name type="scientific">Spirodela intermedia</name>
    <name type="common">Intermediate duckweed</name>
    <dbReference type="NCBI Taxonomy" id="51605"/>
    <lineage>
        <taxon>Eukaryota</taxon>
        <taxon>Viridiplantae</taxon>
        <taxon>Streptophyta</taxon>
        <taxon>Embryophyta</taxon>
        <taxon>Tracheophyta</taxon>
        <taxon>Spermatophyta</taxon>
        <taxon>Magnoliopsida</taxon>
        <taxon>Liliopsida</taxon>
        <taxon>Araceae</taxon>
        <taxon>Lemnoideae</taxon>
        <taxon>Spirodela</taxon>
    </lineage>
</organism>